<comment type="caution">
    <text evidence="1">The sequence shown here is derived from an EMBL/GenBank/DDBJ whole genome shotgun (WGS) entry which is preliminary data.</text>
</comment>
<gene>
    <name evidence="1" type="ORF">DSO57_1006511</name>
</gene>
<evidence type="ECO:0000313" key="1">
    <source>
        <dbReference type="EMBL" id="KAJ9059034.1"/>
    </source>
</evidence>
<evidence type="ECO:0000313" key="2">
    <source>
        <dbReference type="Proteomes" id="UP001165960"/>
    </source>
</evidence>
<dbReference type="EMBL" id="QTSX02005698">
    <property type="protein sequence ID" value="KAJ9059034.1"/>
    <property type="molecule type" value="Genomic_DNA"/>
</dbReference>
<accession>A0ACC2S9G1</accession>
<protein>
    <submittedName>
        <fullName evidence="1">Uncharacterized protein</fullName>
    </submittedName>
</protein>
<reference evidence="1" key="1">
    <citation type="submission" date="2022-04" db="EMBL/GenBank/DDBJ databases">
        <title>Genome of the entomopathogenic fungus Entomophthora muscae.</title>
        <authorList>
            <person name="Elya C."/>
            <person name="Lovett B.R."/>
            <person name="Lee E."/>
            <person name="Macias A.M."/>
            <person name="Hajek A.E."/>
            <person name="De Bivort B.L."/>
            <person name="Kasson M.T."/>
            <person name="De Fine Licht H.H."/>
            <person name="Stajich J.E."/>
        </authorList>
    </citation>
    <scope>NUCLEOTIDE SEQUENCE</scope>
    <source>
        <strain evidence="1">Berkeley</strain>
    </source>
</reference>
<keyword evidence="2" id="KW-1185">Reference proteome</keyword>
<dbReference type="Proteomes" id="UP001165960">
    <property type="component" value="Unassembled WGS sequence"/>
</dbReference>
<proteinExistence type="predicted"/>
<organism evidence="1 2">
    <name type="scientific">Entomophthora muscae</name>
    <dbReference type="NCBI Taxonomy" id="34485"/>
    <lineage>
        <taxon>Eukaryota</taxon>
        <taxon>Fungi</taxon>
        <taxon>Fungi incertae sedis</taxon>
        <taxon>Zoopagomycota</taxon>
        <taxon>Entomophthoromycotina</taxon>
        <taxon>Entomophthoromycetes</taxon>
        <taxon>Entomophthorales</taxon>
        <taxon>Entomophthoraceae</taxon>
        <taxon>Entomophthora</taxon>
    </lineage>
</organism>
<sequence>MHDTPTSHANIRKNHVNPTFDQPGTLGIHPDLVTNHQPLSVATFPDSKPTIHIPLHKNQLVPTPQG</sequence>
<name>A0ACC2S9G1_9FUNG</name>